<keyword evidence="3" id="KW-0175">Coiled coil</keyword>
<dbReference type="GO" id="GO:0003677">
    <property type="term" value="F:DNA binding"/>
    <property type="evidence" value="ECO:0007669"/>
    <property type="project" value="UniProtKB-KW"/>
</dbReference>
<gene>
    <name evidence="5" type="ORF">JOH49_002151</name>
</gene>
<dbReference type="CDD" id="cd00338">
    <property type="entry name" value="Ser_Recombinase"/>
    <property type="match status" value="1"/>
</dbReference>
<reference evidence="5" key="1">
    <citation type="submission" date="2021-02" db="EMBL/GenBank/DDBJ databases">
        <title>Genomic Encyclopedia of Type Strains, Phase IV (KMG-V): Genome sequencing to study the core and pangenomes of soil and plant-associated prokaryotes.</title>
        <authorList>
            <person name="Whitman W."/>
        </authorList>
    </citation>
    <scope>NUCLEOTIDE SEQUENCE</scope>
    <source>
        <strain evidence="5">USDA 406</strain>
    </source>
</reference>
<dbReference type="PROSITE" id="PS51737">
    <property type="entry name" value="RECOMBINASE_DNA_BIND"/>
    <property type="match status" value="1"/>
</dbReference>
<name>A0A8I1Y9A7_BRAEL</name>
<organism evidence="5 6">
    <name type="scientific">Bradyrhizobium elkanii</name>
    <dbReference type="NCBI Taxonomy" id="29448"/>
    <lineage>
        <taxon>Bacteria</taxon>
        <taxon>Pseudomonadati</taxon>
        <taxon>Pseudomonadota</taxon>
        <taxon>Alphaproteobacteria</taxon>
        <taxon>Hyphomicrobiales</taxon>
        <taxon>Nitrobacteraceae</taxon>
        <taxon>Bradyrhizobium</taxon>
    </lineage>
</organism>
<protein>
    <submittedName>
        <fullName evidence="5">DNA invertase Pin-like site-specific DNA recombinase</fullName>
    </submittedName>
</protein>
<accession>A0A8I1Y9A7</accession>
<comment type="caution">
    <text evidence="5">The sequence shown here is derived from an EMBL/GenBank/DDBJ whole genome shotgun (WGS) entry which is preliminary data.</text>
</comment>
<evidence type="ECO:0000256" key="1">
    <source>
        <dbReference type="ARBA" id="ARBA00023125"/>
    </source>
</evidence>
<feature type="coiled-coil region" evidence="3">
    <location>
        <begin position="442"/>
        <end position="469"/>
    </location>
</feature>
<dbReference type="EMBL" id="JAFICZ010000001">
    <property type="protein sequence ID" value="MBP1292398.1"/>
    <property type="molecule type" value="Genomic_DNA"/>
</dbReference>
<evidence type="ECO:0000313" key="6">
    <source>
        <dbReference type="Proteomes" id="UP000673383"/>
    </source>
</evidence>
<sequence length="554" mass="61747">MNRITIIPASPVPTTDAQVQPKAYSYKRFSTPAQEQGDSLRRQTAMAQAWADRNGVPLDTELNLTDRGVSAYTGANKDVGNLGAFLRAVEEGTVPKGSWLLVENLDRLSREPAFDASYTMQGIIRAGVTVVDLSDNGGLGREYNMETLRSDQGLMHLMAMLLSFARGNQESAQKGRRVGEAYANKRAVFASDQKLTKPYTRRLPAWIRWNTETTTYELIEDRAERLRWMFEMADDGMGAHSIAAQLNEAGVGTWGAGGWKARYWHRSYIRKLLTNKAAIGIFVPHRVEKVEGKRSKQRIPQEPIAHRFPPAIDRELFERVNARLNTTEARGKNATAPVRSIFAGIMKCQHCGGTVTRVNKGDHVYLVCAAAHAKAGTCKYESVPYAEAVGAFKSHRLGTLNSAPRGNDTAELDAKIERLKGEIDAGEDIVSELLDLTISDKSRSARQRLREAEDELDRLKKTLRETMGRRDAMTSTNVLKRLAAVEKALTAETIDTEEANKALRGAVRKMVMRPQEGRLDILWHHADEAQETLFFTSRFDWGANQIKSTEEAGL</sequence>
<keyword evidence="2" id="KW-0233">DNA recombination</keyword>
<dbReference type="Gene3D" id="3.40.50.1390">
    <property type="entry name" value="Resolvase, N-terminal catalytic domain"/>
    <property type="match status" value="1"/>
</dbReference>
<proteinExistence type="predicted"/>
<dbReference type="Proteomes" id="UP000673383">
    <property type="component" value="Unassembled WGS sequence"/>
</dbReference>
<keyword evidence="1" id="KW-0238">DNA-binding</keyword>
<dbReference type="Pfam" id="PF00239">
    <property type="entry name" value="Resolvase"/>
    <property type="match status" value="1"/>
</dbReference>
<dbReference type="PANTHER" id="PTHR30461:SF2">
    <property type="entry name" value="SERINE RECOMBINASE PINE-RELATED"/>
    <property type="match status" value="1"/>
</dbReference>
<dbReference type="SMART" id="SM00857">
    <property type="entry name" value="Resolvase"/>
    <property type="match status" value="1"/>
</dbReference>
<evidence type="ECO:0000313" key="5">
    <source>
        <dbReference type="EMBL" id="MBP1292398.1"/>
    </source>
</evidence>
<feature type="domain" description="Recombinase" evidence="4">
    <location>
        <begin position="205"/>
        <end position="330"/>
    </location>
</feature>
<dbReference type="InterPro" id="IPR036162">
    <property type="entry name" value="Resolvase-like_N_sf"/>
</dbReference>
<evidence type="ECO:0000256" key="2">
    <source>
        <dbReference type="ARBA" id="ARBA00023172"/>
    </source>
</evidence>
<dbReference type="RefSeq" id="WP_172646207.1">
    <property type="nucleotide sequence ID" value="NZ_JAFICZ010000001.1"/>
</dbReference>
<evidence type="ECO:0000259" key="4">
    <source>
        <dbReference type="PROSITE" id="PS51737"/>
    </source>
</evidence>
<dbReference type="GO" id="GO:0000150">
    <property type="term" value="F:DNA strand exchange activity"/>
    <property type="evidence" value="ECO:0007669"/>
    <property type="project" value="InterPro"/>
</dbReference>
<dbReference type="Pfam" id="PF13408">
    <property type="entry name" value="Zn_ribbon_recom"/>
    <property type="match status" value="1"/>
</dbReference>
<dbReference type="InterPro" id="IPR006119">
    <property type="entry name" value="Resolv_N"/>
</dbReference>
<evidence type="ECO:0000256" key="3">
    <source>
        <dbReference type="SAM" id="Coils"/>
    </source>
</evidence>
<dbReference type="PANTHER" id="PTHR30461">
    <property type="entry name" value="DNA-INVERTASE FROM LAMBDOID PROPHAGE"/>
    <property type="match status" value="1"/>
</dbReference>
<dbReference type="InterPro" id="IPR038109">
    <property type="entry name" value="DNA_bind_recomb_sf"/>
</dbReference>
<dbReference type="SUPFAM" id="SSF53041">
    <property type="entry name" value="Resolvase-like"/>
    <property type="match status" value="1"/>
</dbReference>
<dbReference type="InterPro" id="IPR025827">
    <property type="entry name" value="Zn_ribbon_recom_dom"/>
</dbReference>
<dbReference type="AlphaFoldDB" id="A0A8I1Y9A7"/>
<dbReference type="Gene3D" id="3.90.1750.20">
    <property type="entry name" value="Putative Large Serine Recombinase, Chain B, Domain 2"/>
    <property type="match status" value="1"/>
</dbReference>
<dbReference type="Pfam" id="PF07508">
    <property type="entry name" value="Recombinase"/>
    <property type="match status" value="1"/>
</dbReference>
<dbReference type="InterPro" id="IPR050639">
    <property type="entry name" value="SSR_resolvase"/>
</dbReference>
<dbReference type="InterPro" id="IPR011109">
    <property type="entry name" value="DNA_bind_recombinase_dom"/>
</dbReference>